<gene>
    <name evidence="2" type="ORF">S01H4_07146</name>
</gene>
<name>X0ZNA0_9ZZZZ</name>
<protein>
    <submittedName>
        <fullName evidence="2">Uncharacterized protein</fullName>
    </submittedName>
</protein>
<keyword evidence="1" id="KW-0472">Membrane</keyword>
<dbReference type="AlphaFoldDB" id="X0ZNA0"/>
<dbReference type="InterPro" id="IPR046548">
    <property type="entry name" value="DUF6804"/>
</dbReference>
<reference evidence="2" key="1">
    <citation type="journal article" date="2014" name="Front. Microbiol.">
        <title>High frequency of phylogenetically diverse reductive dehalogenase-homologous genes in deep subseafloor sedimentary metagenomes.</title>
        <authorList>
            <person name="Kawai M."/>
            <person name="Futagami T."/>
            <person name="Toyoda A."/>
            <person name="Takaki Y."/>
            <person name="Nishi S."/>
            <person name="Hori S."/>
            <person name="Arai W."/>
            <person name="Tsubouchi T."/>
            <person name="Morono Y."/>
            <person name="Uchiyama I."/>
            <person name="Ito T."/>
            <person name="Fujiyama A."/>
            <person name="Inagaki F."/>
            <person name="Takami H."/>
        </authorList>
    </citation>
    <scope>NUCLEOTIDE SEQUENCE</scope>
    <source>
        <strain evidence="2">Expedition CK06-06</strain>
    </source>
</reference>
<organism evidence="2">
    <name type="scientific">marine sediment metagenome</name>
    <dbReference type="NCBI Taxonomy" id="412755"/>
    <lineage>
        <taxon>unclassified sequences</taxon>
        <taxon>metagenomes</taxon>
        <taxon>ecological metagenomes</taxon>
    </lineage>
</organism>
<evidence type="ECO:0000313" key="2">
    <source>
        <dbReference type="EMBL" id="GAG59522.1"/>
    </source>
</evidence>
<dbReference type="Pfam" id="PF20619">
    <property type="entry name" value="DUF6804"/>
    <property type="match status" value="1"/>
</dbReference>
<proteinExistence type="predicted"/>
<feature type="non-terminal residue" evidence="2">
    <location>
        <position position="1"/>
    </location>
</feature>
<feature type="transmembrane region" description="Helical" evidence="1">
    <location>
        <begin position="17"/>
        <end position="36"/>
    </location>
</feature>
<keyword evidence="1" id="KW-0812">Transmembrane</keyword>
<dbReference type="EMBL" id="BART01002305">
    <property type="protein sequence ID" value="GAG59522.1"/>
    <property type="molecule type" value="Genomic_DNA"/>
</dbReference>
<sequence length="49" mass="5634">IGLLFNPLIPIHLTRDIWQPIDLICALLFIVIIFILKEPSQKTKGVSYE</sequence>
<keyword evidence="1" id="KW-1133">Transmembrane helix</keyword>
<evidence type="ECO:0000256" key="1">
    <source>
        <dbReference type="SAM" id="Phobius"/>
    </source>
</evidence>
<accession>X0ZNA0</accession>
<comment type="caution">
    <text evidence="2">The sequence shown here is derived from an EMBL/GenBank/DDBJ whole genome shotgun (WGS) entry which is preliminary data.</text>
</comment>